<reference evidence="6" key="2">
    <citation type="submission" date="2019-01" db="EMBL/GenBank/DDBJ databases">
        <title>Oenococcus sicerae UCMA17102.</title>
        <authorList>
            <person name="Cousin F.J."/>
            <person name="Le Guellec R."/>
            <person name="Cretenet M."/>
        </authorList>
    </citation>
    <scope>NUCLEOTIDE SEQUENCE</scope>
    <source>
        <strain evidence="6">UCMA17102</strain>
    </source>
</reference>
<keyword evidence="2 6" id="KW-0378">Hydrolase</keyword>
<accession>A0AAJ1R993</accession>
<dbReference type="Pfam" id="PF00128">
    <property type="entry name" value="Alpha-amylase"/>
    <property type="match status" value="1"/>
</dbReference>
<keyword evidence="3 6" id="KW-0326">Glycosidase</keyword>
<evidence type="ECO:0000256" key="1">
    <source>
        <dbReference type="ARBA" id="ARBA00008061"/>
    </source>
</evidence>
<evidence type="ECO:0000259" key="5">
    <source>
        <dbReference type="SMART" id="SM00642"/>
    </source>
</evidence>
<evidence type="ECO:0000313" key="9">
    <source>
        <dbReference type="Proteomes" id="UP001167919"/>
    </source>
</evidence>
<name>A0AAJ1R993_9LACO</name>
<comment type="similarity">
    <text evidence="1">Belongs to the glycosyl hydrolase 13 family.</text>
</comment>
<dbReference type="Proteomes" id="UP001167919">
    <property type="component" value="Unassembled WGS sequence"/>
</dbReference>
<dbReference type="EMBL" id="CP029684">
    <property type="protein sequence ID" value="QAS69700.1"/>
    <property type="molecule type" value="Genomic_DNA"/>
</dbReference>
<dbReference type="Gene3D" id="3.20.20.80">
    <property type="entry name" value="Glycosidases"/>
    <property type="match status" value="1"/>
</dbReference>
<dbReference type="GO" id="GO:0005993">
    <property type="term" value="P:trehalose catabolic process"/>
    <property type="evidence" value="ECO:0007669"/>
    <property type="project" value="InterPro"/>
</dbReference>
<dbReference type="GO" id="GO:0008788">
    <property type="term" value="F:alpha,alpha-phosphotrehalase activity"/>
    <property type="evidence" value="ECO:0007669"/>
    <property type="project" value="UniProtKB-UniRule"/>
</dbReference>
<gene>
    <name evidence="6" type="primary">treC</name>
    <name evidence="7" type="ORF">DLJ48_03785</name>
    <name evidence="6" type="ORF">EVC35_03610</name>
</gene>
<dbReference type="EMBL" id="SDWY01000002">
    <property type="protein sequence ID" value="MDN6900091.1"/>
    <property type="molecule type" value="Genomic_DNA"/>
</dbReference>
<organism evidence="6 9">
    <name type="scientific">Oenococcus sicerae</name>
    <dbReference type="NCBI Taxonomy" id="2203724"/>
    <lineage>
        <taxon>Bacteria</taxon>
        <taxon>Bacillati</taxon>
        <taxon>Bacillota</taxon>
        <taxon>Bacilli</taxon>
        <taxon>Lactobacillales</taxon>
        <taxon>Lactobacillaceae</taxon>
        <taxon>Oenococcus</taxon>
    </lineage>
</organism>
<evidence type="ECO:0000256" key="2">
    <source>
        <dbReference type="ARBA" id="ARBA00022801"/>
    </source>
</evidence>
<evidence type="ECO:0000256" key="4">
    <source>
        <dbReference type="NCBIfam" id="TIGR02403"/>
    </source>
</evidence>
<dbReference type="PANTHER" id="PTHR10357">
    <property type="entry name" value="ALPHA-AMYLASE FAMILY MEMBER"/>
    <property type="match status" value="1"/>
</dbReference>
<evidence type="ECO:0000256" key="3">
    <source>
        <dbReference type="ARBA" id="ARBA00023295"/>
    </source>
</evidence>
<dbReference type="NCBIfam" id="NF008183">
    <property type="entry name" value="PRK10933.1"/>
    <property type="match status" value="1"/>
</dbReference>
<dbReference type="CDD" id="cd11333">
    <property type="entry name" value="AmyAc_SI_OligoGlu_DGase"/>
    <property type="match status" value="1"/>
</dbReference>
<dbReference type="AlphaFoldDB" id="A0AAJ1R993"/>
<evidence type="ECO:0000313" key="8">
    <source>
        <dbReference type="Proteomes" id="UP000286907"/>
    </source>
</evidence>
<dbReference type="PANTHER" id="PTHR10357:SF217">
    <property type="entry name" value="TREHALOSE-6-PHOSPHATE HYDROLASE"/>
    <property type="match status" value="1"/>
</dbReference>
<dbReference type="InterPro" id="IPR017853">
    <property type="entry name" value="GH"/>
</dbReference>
<protein>
    <recommendedName>
        <fullName evidence="4">Alpha,alpha-phosphotrehalase</fullName>
        <ecNumber evidence="4">3.2.1.93</ecNumber>
    </recommendedName>
</protein>
<dbReference type="NCBIfam" id="TIGR02403">
    <property type="entry name" value="trehalose_treC"/>
    <property type="match status" value="1"/>
</dbReference>
<dbReference type="InterPro" id="IPR006047">
    <property type="entry name" value="GH13_cat_dom"/>
</dbReference>
<dbReference type="Gene3D" id="3.90.400.10">
    <property type="entry name" value="Oligo-1,6-glucosidase, Domain 2"/>
    <property type="match status" value="1"/>
</dbReference>
<dbReference type="InterPro" id="IPR045857">
    <property type="entry name" value="O16G_dom_2"/>
</dbReference>
<dbReference type="SUPFAM" id="SSF51011">
    <property type="entry name" value="Glycosyl hydrolase domain"/>
    <property type="match status" value="1"/>
</dbReference>
<proteinExistence type="inferred from homology"/>
<dbReference type="SMART" id="SM00642">
    <property type="entry name" value="Aamy"/>
    <property type="match status" value="1"/>
</dbReference>
<dbReference type="RefSeq" id="WP_128686040.1">
    <property type="nucleotide sequence ID" value="NZ_CP029684.2"/>
</dbReference>
<dbReference type="EC" id="3.2.1.93" evidence="4"/>
<dbReference type="InterPro" id="IPR013780">
    <property type="entry name" value="Glyco_hydro_b"/>
</dbReference>
<dbReference type="Gene3D" id="2.60.40.1180">
    <property type="entry name" value="Golgi alpha-mannosidase II"/>
    <property type="match status" value="1"/>
</dbReference>
<dbReference type="GO" id="GO:0005737">
    <property type="term" value="C:cytoplasm"/>
    <property type="evidence" value="ECO:0007669"/>
    <property type="project" value="UniProtKB-UniRule"/>
</dbReference>
<dbReference type="Pfam" id="PF23915">
    <property type="entry name" value="SusG_C"/>
    <property type="match status" value="1"/>
</dbReference>
<evidence type="ECO:0000313" key="6">
    <source>
        <dbReference type="EMBL" id="MDN6900091.1"/>
    </source>
</evidence>
<evidence type="ECO:0000313" key="7">
    <source>
        <dbReference type="EMBL" id="QAS69700.1"/>
    </source>
</evidence>
<keyword evidence="8" id="KW-1185">Reference proteome</keyword>
<dbReference type="Proteomes" id="UP000286907">
    <property type="component" value="Chromosome"/>
</dbReference>
<reference evidence="7 8" key="1">
    <citation type="journal article" date="2019" name="Syst. Appl. Microbiol.">
        <title>Oenococcus sicerae sp. nov., isolated from French cider.</title>
        <authorList>
            <person name="Cousin F.J."/>
            <person name="Le Guellec R."/>
            <person name="Chagnot C."/>
            <person name="Goux D."/>
            <person name="Dalmasso M."/>
            <person name="Laplace J.M."/>
            <person name="Cretenet M."/>
        </authorList>
    </citation>
    <scope>NUCLEOTIDE SEQUENCE [LARGE SCALE GENOMIC DNA]</scope>
    <source>
        <strain evidence="7 8">UCMA 15228</strain>
    </source>
</reference>
<dbReference type="FunFam" id="3.20.20.80:FF:000064">
    <property type="entry name" value="Oligo-1,6-glucosidase"/>
    <property type="match status" value="1"/>
</dbReference>
<dbReference type="GO" id="GO:0004556">
    <property type="term" value="F:alpha-amylase activity"/>
    <property type="evidence" value="ECO:0007669"/>
    <property type="project" value="TreeGrafter"/>
</dbReference>
<feature type="domain" description="Glycosyl hydrolase family 13 catalytic" evidence="5">
    <location>
        <begin position="11"/>
        <end position="414"/>
    </location>
</feature>
<sequence>MSNIGNKVVYQVYPKSFKDSNGDGIGDLQGIVEKLPYLSKLGIDYLWINPIFPSPQRDNGYDISDYCAIDPIFGNMRDFEELVAKAADLKIGIMMDMVFNHTSVAHEWFQKALAGDKKYQDYYLLRPKKADGSAPTNWRSKFGGSAWAAFGSGSLDYLHLYDVSQADLNWRNPAVILELEHVLKFWLAKGVKGFRFDVINVVGKDQQLIDDPNAGDGKEMYTDKAIVHNYLQKINQDVFTEHENILTVGELSSTTIENAIAYTKPNRHELSMAFSFHHLKVDYDNGNKWTKIPYDFRQLRQILQQWGEGLSDGDGWPAWFWNNHDQPRAINRFITDPKYHRLGAQMLAATIHLNRGTPYIYMGEEIGMTDPDFQSMKDYVDVESHNAYNALLAQGKTAEEAFAIIKSKSRDNARIPMQWNASNYGGFSTHQPWLANGNYNNINVEKDVKDPNGLFHFYQRLITLRKQESVIVKGDYQAVFNDVPEVIAFTRHYQNQTLLVINHFGEAATSLDLTDKILDGKILLANYPDAKITHHLVIRPYETLAIKY</sequence>
<dbReference type="InterPro" id="IPR056300">
    <property type="entry name" value="SusG-like_C"/>
</dbReference>
<dbReference type="InterPro" id="IPR012769">
    <property type="entry name" value="Trehalose_TreC"/>
</dbReference>
<dbReference type="SUPFAM" id="SSF51445">
    <property type="entry name" value="(Trans)glycosidases"/>
    <property type="match status" value="1"/>
</dbReference>
<reference evidence="7" key="3">
    <citation type="submission" date="2020-01" db="EMBL/GenBank/DDBJ databases">
        <authorList>
            <person name="Cousin F.J."/>
            <person name="Le Guellec R."/>
            <person name="Cretenet M."/>
        </authorList>
    </citation>
    <scope>NUCLEOTIDE SEQUENCE</scope>
    <source>
        <strain evidence="7">UCMA 15228</strain>
    </source>
</reference>